<protein>
    <submittedName>
        <fullName evidence="2">Imidazolonepropionase</fullName>
    </submittedName>
</protein>
<dbReference type="SUPFAM" id="SSF51338">
    <property type="entry name" value="Composite domain of metallo-dependent hydrolases"/>
    <property type="match status" value="1"/>
</dbReference>
<organism evidence="2 3">
    <name type="scientific">Alteribacter lacisalsi</name>
    <dbReference type="NCBI Taxonomy" id="2045244"/>
    <lineage>
        <taxon>Bacteria</taxon>
        <taxon>Bacillati</taxon>
        <taxon>Bacillota</taxon>
        <taxon>Bacilli</taxon>
        <taxon>Bacillales</taxon>
        <taxon>Bacillaceae</taxon>
        <taxon>Alteribacter</taxon>
    </lineage>
</organism>
<dbReference type="InterPro" id="IPR032466">
    <property type="entry name" value="Metal_Hydrolase"/>
</dbReference>
<sequence length="432" mass="47418">MIFHNGVLTDPETGRMSRISFTVKRGMITHIEQDPDSEMPNGAVDLTDRFIIPGLIDMHVHIKEGFAPLFTAAGVTTVRNTAGNVIELETLRSAAADAPTPRVISADRMIDGPPGLWGDTSPWSFVTDDPEKVRTEVNRQISQGADLIKVYSLLDRSSMAAAAVEAARGGKDVSCDLLYSTEVTAVSAAELGIRWNEHASGIIQDLYPGWHMGAPAEEWERIDWEGKNEAEIRTVCRKMIDAGVVLCPTITLFDQQRSLPDFWKPEGAEHFLTPALKRQFESLAEHKEIFNRVGQHGRFNQTVSRLYKELGGTVTAGTDTPAGVYTYPGLALHRELELLVDAGFTEAEAIKAATSTAADALGRHELGRIIEGAAADFVVLEKNPFEDIRHTRSVRKVVKGGRLYLPEELVKAVPDEEEAVKKSKAFAAAFKD</sequence>
<dbReference type="Gene3D" id="3.30.110.90">
    <property type="entry name" value="Amidohydrolase"/>
    <property type="match status" value="1"/>
</dbReference>
<dbReference type="Gene3D" id="2.30.40.10">
    <property type="entry name" value="Urease, subunit C, domain 1"/>
    <property type="match status" value="1"/>
</dbReference>
<dbReference type="InterPro" id="IPR011059">
    <property type="entry name" value="Metal-dep_hydrolase_composite"/>
</dbReference>
<proteinExistence type="predicted"/>
<dbReference type="InterPro" id="IPR051781">
    <property type="entry name" value="Metallo-dep_Hydrolase"/>
</dbReference>
<keyword evidence="3" id="KW-1185">Reference proteome</keyword>
<name>A0A2W0HCQ5_9BACI</name>
<evidence type="ECO:0000259" key="1">
    <source>
        <dbReference type="Pfam" id="PF01979"/>
    </source>
</evidence>
<accession>A0A2W0HCQ5</accession>
<dbReference type="Proteomes" id="UP000248066">
    <property type="component" value="Unassembled WGS sequence"/>
</dbReference>
<evidence type="ECO:0000313" key="2">
    <source>
        <dbReference type="EMBL" id="PYZ97720.1"/>
    </source>
</evidence>
<dbReference type="AlphaFoldDB" id="A0A2W0HCQ5"/>
<dbReference type="GO" id="GO:0016810">
    <property type="term" value="F:hydrolase activity, acting on carbon-nitrogen (but not peptide) bonds"/>
    <property type="evidence" value="ECO:0007669"/>
    <property type="project" value="InterPro"/>
</dbReference>
<dbReference type="PANTHER" id="PTHR43135:SF3">
    <property type="entry name" value="ALPHA-D-RIBOSE 1-METHYLPHOSPHONATE 5-TRIPHOSPHATE DIPHOSPHATASE"/>
    <property type="match status" value="1"/>
</dbReference>
<dbReference type="InterPro" id="IPR006680">
    <property type="entry name" value="Amidohydro-rel"/>
</dbReference>
<reference evidence="2 3" key="1">
    <citation type="submission" date="2017-10" db="EMBL/GenBank/DDBJ databases">
        <title>Bacillus sp. nov., a halophilic bacterium isolated from a Yangshapao Lake.</title>
        <authorList>
            <person name="Wang H."/>
        </authorList>
    </citation>
    <scope>NUCLEOTIDE SEQUENCE [LARGE SCALE GENOMIC DNA]</scope>
    <source>
        <strain evidence="2 3">YSP-3</strain>
    </source>
</reference>
<dbReference type="SUPFAM" id="SSF51556">
    <property type="entry name" value="Metallo-dependent hydrolases"/>
    <property type="match status" value="1"/>
</dbReference>
<dbReference type="EMBL" id="PDOF01000001">
    <property type="protein sequence ID" value="PYZ97720.1"/>
    <property type="molecule type" value="Genomic_DNA"/>
</dbReference>
<dbReference type="Gene3D" id="1.20.58.520">
    <property type="entry name" value="Amidohydrolase"/>
    <property type="match status" value="1"/>
</dbReference>
<dbReference type="Pfam" id="PF01979">
    <property type="entry name" value="Amidohydro_1"/>
    <property type="match status" value="1"/>
</dbReference>
<feature type="domain" description="Amidohydrolase-related" evidence="1">
    <location>
        <begin position="303"/>
        <end position="403"/>
    </location>
</feature>
<dbReference type="Gene3D" id="3.40.50.10910">
    <property type="entry name" value="Amidohydrolase"/>
    <property type="match status" value="1"/>
</dbReference>
<gene>
    <name evidence="2" type="ORF">CR205_03755</name>
</gene>
<dbReference type="PANTHER" id="PTHR43135">
    <property type="entry name" value="ALPHA-D-RIBOSE 1-METHYLPHOSPHONATE 5-TRIPHOSPHATE DIPHOSPHATASE"/>
    <property type="match status" value="1"/>
</dbReference>
<comment type="caution">
    <text evidence="2">The sequence shown here is derived from an EMBL/GenBank/DDBJ whole genome shotgun (WGS) entry which is preliminary data.</text>
</comment>
<evidence type="ECO:0000313" key="3">
    <source>
        <dbReference type="Proteomes" id="UP000248066"/>
    </source>
</evidence>